<gene>
    <name evidence="1" type="ORF">SAMN05660299_00180</name>
</gene>
<reference evidence="1 2" key="1">
    <citation type="submission" date="2016-10" db="EMBL/GenBank/DDBJ databases">
        <authorList>
            <person name="de Groot N.N."/>
        </authorList>
    </citation>
    <scope>NUCLEOTIDE SEQUENCE [LARGE SCALE GENOMIC DNA]</scope>
    <source>
        <strain evidence="1 2">DSM 16981</strain>
    </source>
</reference>
<accession>A0A1G9QBH2</accession>
<evidence type="ECO:0000313" key="2">
    <source>
        <dbReference type="Proteomes" id="UP000199309"/>
    </source>
</evidence>
<protein>
    <submittedName>
        <fullName evidence="1">Uncharacterized protein</fullName>
    </submittedName>
</protein>
<name>A0A1G9QBH2_9FIRM</name>
<sequence length="147" mass="15398">MEKDKLKIKGSINVMLHKANGDVIARRRDNLILTAGFDFICDALAGTSRPAIMAYTAVGTGTTAVEAGQTALVTELKRKAAAYAHTAGTHIFTLTTTFAAGEATGAITEAGICNASSGGTFLDRVTFDVINKAADDTMTTTFQFTLS</sequence>
<proteinExistence type="predicted"/>
<dbReference type="AlphaFoldDB" id="A0A1G9QBH2"/>
<dbReference type="OrthoDB" id="583261at2"/>
<organism evidence="1 2">
    <name type="scientific">Megasphaera paucivorans</name>
    <dbReference type="NCBI Taxonomy" id="349095"/>
    <lineage>
        <taxon>Bacteria</taxon>
        <taxon>Bacillati</taxon>
        <taxon>Bacillota</taxon>
        <taxon>Negativicutes</taxon>
        <taxon>Veillonellales</taxon>
        <taxon>Veillonellaceae</taxon>
        <taxon>Megasphaera</taxon>
    </lineage>
</organism>
<dbReference type="Proteomes" id="UP000199309">
    <property type="component" value="Unassembled WGS sequence"/>
</dbReference>
<dbReference type="STRING" id="349095.SAMN05660299_00180"/>
<dbReference type="EMBL" id="FNHQ01000001">
    <property type="protein sequence ID" value="SDM08414.1"/>
    <property type="molecule type" value="Genomic_DNA"/>
</dbReference>
<evidence type="ECO:0000313" key="1">
    <source>
        <dbReference type="EMBL" id="SDM08414.1"/>
    </source>
</evidence>
<dbReference type="RefSeq" id="WP_091647355.1">
    <property type="nucleotide sequence ID" value="NZ_FNHQ01000001.1"/>
</dbReference>
<keyword evidence="2" id="KW-1185">Reference proteome</keyword>